<dbReference type="eggNOG" id="ENOG5031G6D">
    <property type="taxonomic scope" value="Bacteria"/>
</dbReference>
<protein>
    <submittedName>
        <fullName evidence="1">Uncharacterized protein</fullName>
    </submittedName>
</protein>
<reference evidence="1 2" key="1">
    <citation type="journal article" date="2010" name="Stand. Genomic Sci.">
        <title>Complete genome sequence of Haliangium ochraceum type strain (SMP-2).</title>
        <authorList>
            <consortium name="US DOE Joint Genome Institute (JGI-PGF)"/>
            <person name="Ivanova N."/>
            <person name="Daum C."/>
            <person name="Lang E."/>
            <person name="Abt B."/>
            <person name="Kopitz M."/>
            <person name="Saunders E."/>
            <person name="Lapidus A."/>
            <person name="Lucas S."/>
            <person name="Glavina Del Rio T."/>
            <person name="Nolan M."/>
            <person name="Tice H."/>
            <person name="Copeland A."/>
            <person name="Cheng J.F."/>
            <person name="Chen F."/>
            <person name="Bruce D."/>
            <person name="Goodwin L."/>
            <person name="Pitluck S."/>
            <person name="Mavromatis K."/>
            <person name="Pati A."/>
            <person name="Mikhailova N."/>
            <person name="Chen A."/>
            <person name="Palaniappan K."/>
            <person name="Land M."/>
            <person name="Hauser L."/>
            <person name="Chang Y.J."/>
            <person name="Jeffries C.D."/>
            <person name="Detter J.C."/>
            <person name="Brettin T."/>
            <person name="Rohde M."/>
            <person name="Goker M."/>
            <person name="Bristow J."/>
            <person name="Markowitz V."/>
            <person name="Eisen J.A."/>
            <person name="Hugenholtz P."/>
            <person name="Kyrpides N.C."/>
            <person name="Klenk H.P."/>
        </authorList>
    </citation>
    <scope>NUCLEOTIDE SEQUENCE [LARGE SCALE GENOMIC DNA]</scope>
    <source>
        <strain evidence="2">DSM 14365 / CIP 107738 / JCM 11303 / AJ 13395 / SMP-2</strain>
    </source>
</reference>
<dbReference type="EMBL" id="CP001804">
    <property type="protein sequence ID" value="ACY18235.1"/>
    <property type="molecule type" value="Genomic_DNA"/>
</dbReference>
<evidence type="ECO:0000313" key="2">
    <source>
        <dbReference type="Proteomes" id="UP000001880"/>
    </source>
</evidence>
<dbReference type="RefSeq" id="WP_012830827.1">
    <property type="nucleotide sequence ID" value="NC_013440.1"/>
</dbReference>
<dbReference type="STRING" id="502025.Hoch_5758"/>
<organism evidence="1 2">
    <name type="scientific">Haliangium ochraceum (strain DSM 14365 / JCM 11303 / SMP-2)</name>
    <dbReference type="NCBI Taxonomy" id="502025"/>
    <lineage>
        <taxon>Bacteria</taxon>
        <taxon>Pseudomonadati</taxon>
        <taxon>Myxococcota</taxon>
        <taxon>Polyangia</taxon>
        <taxon>Haliangiales</taxon>
        <taxon>Kofleriaceae</taxon>
        <taxon>Haliangium</taxon>
    </lineage>
</organism>
<dbReference type="AlphaFoldDB" id="D0LH90"/>
<dbReference type="HOGENOM" id="CLU_1501504_0_0_7"/>
<name>D0LH90_HALO1</name>
<dbReference type="OrthoDB" id="5513445at2"/>
<proteinExistence type="predicted"/>
<dbReference type="Proteomes" id="UP000001880">
    <property type="component" value="Chromosome"/>
</dbReference>
<evidence type="ECO:0000313" key="1">
    <source>
        <dbReference type="EMBL" id="ACY18235.1"/>
    </source>
</evidence>
<gene>
    <name evidence="1" type="ordered locus">Hoch_5758</name>
</gene>
<accession>D0LH90</accession>
<dbReference type="KEGG" id="hoh:Hoch_5758"/>
<sequence>MSDETRALSSSDQAVIARARDKAFVLYEGEQVAHRSCGIALAETFDLPSRPYQSLRRGGITGCGACGAIRAGEQVLGELLGDPDPAGPVTDALRRAAIWYQQQAAARIDRGASPDIICNHLTAPLGDFHGAARKRFCTALVAEVAALTAEALLRFAPADLEIRVPPLATDTDADADARA</sequence>
<keyword evidence="2" id="KW-1185">Reference proteome</keyword>